<keyword evidence="3" id="KW-1185">Reference proteome</keyword>
<dbReference type="AlphaFoldDB" id="A0AAE9ZYQ0"/>
<evidence type="ECO:0000256" key="1">
    <source>
        <dbReference type="SAM" id="MobiDB-lite"/>
    </source>
</evidence>
<accession>A0AAE9ZYQ0</accession>
<dbReference type="SUPFAM" id="SSF158544">
    <property type="entry name" value="GspK insert domain-like"/>
    <property type="match status" value="1"/>
</dbReference>
<gene>
    <name evidence="2" type="ORF">PXH66_02340</name>
</gene>
<dbReference type="InterPro" id="IPR038072">
    <property type="entry name" value="GspK_central_sf"/>
</dbReference>
<name>A0AAE9ZYQ0_9BACT</name>
<protein>
    <submittedName>
        <fullName evidence="2">Type II secretion system protein GspK</fullName>
    </submittedName>
</protein>
<organism evidence="2 3">
    <name type="scientific">Synoicihabitans lomoniglobus</name>
    <dbReference type="NCBI Taxonomy" id="2909285"/>
    <lineage>
        <taxon>Bacteria</taxon>
        <taxon>Pseudomonadati</taxon>
        <taxon>Verrucomicrobiota</taxon>
        <taxon>Opitutia</taxon>
        <taxon>Opitutales</taxon>
        <taxon>Opitutaceae</taxon>
        <taxon>Synoicihabitans</taxon>
    </lineage>
</organism>
<dbReference type="RefSeq" id="WP_330930214.1">
    <property type="nucleotide sequence ID" value="NZ_CP119075.1"/>
</dbReference>
<feature type="compositionally biased region" description="Low complexity" evidence="1">
    <location>
        <begin position="342"/>
        <end position="361"/>
    </location>
</feature>
<evidence type="ECO:0000313" key="3">
    <source>
        <dbReference type="Proteomes" id="UP001218638"/>
    </source>
</evidence>
<dbReference type="Gene3D" id="1.10.40.60">
    <property type="entry name" value="EpsJ-like"/>
    <property type="match status" value="1"/>
</dbReference>
<feature type="compositionally biased region" description="Basic and acidic residues" evidence="1">
    <location>
        <begin position="324"/>
        <end position="335"/>
    </location>
</feature>
<evidence type="ECO:0000313" key="2">
    <source>
        <dbReference type="EMBL" id="WED65684.1"/>
    </source>
</evidence>
<sequence length="409" mass="44997">MRASILTSWRRKSRRASVLIIVLVTLVFATTALLLFIERASTDLIVHVRDADRMRLRQEAYSALETTMAVLLDFKEVIGGLHSPAEGWGDPLDWTDYEPGEGLEVSVEFVDESGKISVGQLTQKSLYDLFFTWGETQSEAELWADAIMGWMEEDYTPVSFEAPEVEDYERGDLAFRPPWRRLRSFEELRAIDVIREAFFTPTGLWNEKGRRFKESVSLFNYSKANVNSAPESVLAALGGFDRMQQELLSDYRGGIGLYQGNGPGFFTDAGEVSGIVGEGAGADAFSTEISALRIIVTVKQNVTEYRLNVVISPNGAASTVRAEPIPRKGESRDTTSEEAAADAEATAAQAAGAPEQGTATAKRVSAAELVVQEDSESENLSLEYPFTLLEIREIDAPEHLAPPPLTEAP</sequence>
<dbReference type="Proteomes" id="UP001218638">
    <property type="component" value="Chromosome"/>
</dbReference>
<dbReference type="KEGG" id="slom:PXH66_02340"/>
<reference evidence="2" key="1">
    <citation type="submission" date="2023-03" db="EMBL/GenBank/DDBJ databases">
        <title>Lomoglobus Profundus gen. nov., sp. nov., a novel member of the phylum Verrucomicrobia, isolated from deep-marine sediment of South China Sea.</title>
        <authorList>
            <person name="Ahmad T."/>
            <person name="Ishaq S.E."/>
            <person name="Wang F."/>
        </authorList>
    </citation>
    <scope>NUCLEOTIDE SEQUENCE</scope>
    <source>
        <strain evidence="2">LMO-M01</strain>
    </source>
</reference>
<feature type="region of interest" description="Disordered" evidence="1">
    <location>
        <begin position="321"/>
        <end position="365"/>
    </location>
</feature>
<dbReference type="EMBL" id="CP119075">
    <property type="protein sequence ID" value="WED65684.1"/>
    <property type="molecule type" value="Genomic_DNA"/>
</dbReference>
<proteinExistence type="predicted"/>